<dbReference type="AlphaFoldDB" id="A0A7X1XFL6"/>
<dbReference type="RefSeq" id="WP_153329296.1">
    <property type="nucleotide sequence ID" value="NZ_WIWI01000041.1"/>
</dbReference>
<evidence type="ECO:0000313" key="3">
    <source>
        <dbReference type="EMBL" id="MQT90630.1"/>
    </source>
</evidence>
<dbReference type="PROSITE" id="PS51186">
    <property type="entry name" value="GNAT"/>
    <property type="match status" value="1"/>
</dbReference>
<dbReference type="InterPro" id="IPR000182">
    <property type="entry name" value="GNAT_dom"/>
</dbReference>
<comment type="caution">
    <text evidence="3">The sequence shown here is derived from an EMBL/GenBank/DDBJ whole genome shotgun (WGS) entry which is preliminary data.</text>
</comment>
<protein>
    <recommendedName>
        <fullName evidence="1">N-acetyltransferase domain-containing protein</fullName>
    </recommendedName>
</protein>
<sequence>MPKPRIRLKHQLLKSQARAIAHSILAESNVTKDGALCIVRFEPIDSEALAALVEWGDNVHFSWEKIPEWKAREPWSLDLSIWSGAELCGLCFANPNQSRLRTKIVRLEGKPDSHHPLKNRIAALTMIAVEQYARLIGSEWLEIQEPAQGALPVYRDLGFQFDAFSRLVVRLD</sequence>
<organism evidence="3 5">
    <name type="scientific">Pseudomonas helleri</name>
    <dbReference type="NCBI Taxonomy" id="1608996"/>
    <lineage>
        <taxon>Bacteria</taxon>
        <taxon>Pseudomonadati</taxon>
        <taxon>Pseudomonadota</taxon>
        <taxon>Gammaproteobacteria</taxon>
        <taxon>Pseudomonadales</taxon>
        <taxon>Pseudomonadaceae</taxon>
        <taxon>Pseudomonas</taxon>
    </lineage>
</organism>
<dbReference type="EMBL" id="WIWI01000041">
    <property type="protein sequence ID" value="MQT90630.1"/>
    <property type="molecule type" value="Genomic_DNA"/>
</dbReference>
<reference evidence="4 5" key="1">
    <citation type="submission" date="2019-10" db="EMBL/GenBank/DDBJ databases">
        <title>Evaluation of single-gene subtyping targets for Pseudomonas.</title>
        <authorList>
            <person name="Reichler S.J."/>
            <person name="Orsi R.H."/>
            <person name="Wiedmann M."/>
            <person name="Martin N.H."/>
            <person name="Murphy S.I."/>
        </authorList>
    </citation>
    <scope>NUCLEOTIDE SEQUENCE [LARGE SCALE GENOMIC DNA]</scope>
    <source>
        <strain evidence="3 5">FSL R10-3254</strain>
        <strain evidence="2 4">FSL R10-3257</strain>
    </source>
</reference>
<dbReference type="Proteomes" id="UP000489190">
    <property type="component" value="Unassembled WGS sequence"/>
</dbReference>
<feature type="domain" description="N-acetyltransferase" evidence="1">
    <location>
        <begin position="39"/>
        <end position="172"/>
    </location>
</feature>
<evidence type="ECO:0000313" key="4">
    <source>
        <dbReference type="Proteomes" id="UP000441404"/>
    </source>
</evidence>
<gene>
    <name evidence="3" type="ORF">GHO39_16000</name>
    <name evidence="2" type="ORF">GHO40_18725</name>
</gene>
<evidence type="ECO:0000313" key="2">
    <source>
        <dbReference type="EMBL" id="MQT48741.1"/>
    </source>
</evidence>
<dbReference type="EMBL" id="WIWJ01000037">
    <property type="protein sequence ID" value="MQT48741.1"/>
    <property type="molecule type" value="Genomic_DNA"/>
</dbReference>
<dbReference type="GO" id="GO:0016747">
    <property type="term" value="F:acyltransferase activity, transferring groups other than amino-acyl groups"/>
    <property type="evidence" value="ECO:0007669"/>
    <property type="project" value="InterPro"/>
</dbReference>
<evidence type="ECO:0000259" key="1">
    <source>
        <dbReference type="PROSITE" id="PS51186"/>
    </source>
</evidence>
<name>A0A7X1XFL6_9PSED</name>
<dbReference type="Proteomes" id="UP000441404">
    <property type="component" value="Unassembled WGS sequence"/>
</dbReference>
<evidence type="ECO:0000313" key="5">
    <source>
        <dbReference type="Proteomes" id="UP000489190"/>
    </source>
</evidence>
<accession>A0A7X1XFL6</accession>
<proteinExistence type="predicted"/>